<dbReference type="SUPFAM" id="SSF47413">
    <property type="entry name" value="lambda repressor-like DNA-binding domains"/>
    <property type="match status" value="1"/>
</dbReference>
<gene>
    <name evidence="2" type="ORF">AUP44_25595</name>
</gene>
<dbReference type="AlphaFoldDB" id="A0A162LAP0"/>
<dbReference type="Pfam" id="PF01381">
    <property type="entry name" value="HTH_3"/>
    <property type="match status" value="1"/>
</dbReference>
<comment type="caution">
    <text evidence="2">The sequence shown here is derived from an EMBL/GenBank/DDBJ whole genome shotgun (WGS) entry which is preliminary data.</text>
</comment>
<organism evidence="2 3">
    <name type="scientific">Tistrella mobilis</name>
    <dbReference type="NCBI Taxonomy" id="171437"/>
    <lineage>
        <taxon>Bacteria</taxon>
        <taxon>Pseudomonadati</taxon>
        <taxon>Pseudomonadota</taxon>
        <taxon>Alphaproteobacteria</taxon>
        <taxon>Geminicoccales</taxon>
        <taxon>Geminicoccaceae</taxon>
        <taxon>Tistrella</taxon>
    </lineage>
</organism>
<feature type="domain" description="HTH cro/C1-type" evidence="1">
    <location>
        <begin position="11"/>
        <end position="72"/>
    </location>
</feature>
<dbReference type="RefSeq" id="WP_062763237.1">
    <property type="nucleotide sequence ID" value="NZ_CP121045.1"/>
</dbReference>
<protein>
    <recommendedName>
        <fullName evidence="1">HTH cro/C1-type domain-containing protein</fullName>
    </recommendedName>
</protein>
<dbReference type="GO" id="GO:0003677">
    <property type="term" value="F:DNA binding"/>
    <property type="evidence" value="ECO:0007669"/>
    <property type="project" value="InterPro"/>
</dbReference>
<dbReference type="Proteomes" id="UP000075787">
    <property type="component" value="Unassembled WGS sequence"/>
</dbReference>
<dbReference type="GeneID" id="97241220"/>
<dbReference type="EMBL" id="LPZR01000095">
    <property type="protein sequence ID" value="KYO54153.1"/>
    <property type="molecule type" value="Genomic_DNA"/>
</dbReference>
<dbReference type="CDD" id="cd00093">
    <property type="entry name" value="HTH_XRE"/>
    <property type="match status" value="1"/>
</dbReference>
<sequence length="107" mass="12243">MSEAQTFGEAISAARKRLGWSQKELASKILREDEEPISPQYLNDIEHNRRSPSSDHMVQQFADVLKIEADWLYYLAGKIPADLRNRKLTQQEVVNAMVAFRGGPKKK</sequence>
<name>A0A162LAP0_9PROT</name>
<dbReference type="InterPro" id="IPR001387">
    <property type="entry name" value="Cro/C1-type_HTH"/>
</dbReference>
<accession>A0A162LAP0</accession>
<dbReference type="Gene3D" id="1.10.260.40">
    <property type="entry name" value="lambda repressor-like DNA-binding domains"/>
    <property type="match status" value="1"/>
</dbReference>
<dbReference type="SMART" id="SM00530">
    <property type="entry name" value="HTH_XRE"/>
    <property type="match status" value="1"/>
</dbReference>
<evidence type="ECO:0000313" key="2">
    <source>
        <dbReference type="EMBL" id="KYO54153.1"/>
    </source>
</evidence>
<dbReference type="InterPro" id="IPR010982">
    <property type="entry name" value="Lambda_DNA-bd_dom_sf"/>
</dbReference>
<dbReference type="PROSITE" id="PS50943">
    <property type="entry name" value="HTH_CROC1"/>
    <property type="match status" value="1"/>
</dbReference>
<evidence type="ECO:0000259" key="1">
    <source>
        <dbReference type="PROSITE" id="PS50943"/>
    </source>
</evidence>
<proteinExistence type="predicted"/>
<evidence type="ECO:0000313" key="3">
    <source>
        <dbReference type="Proteomes" id="UP000075787"/>
    </source>
</evidence>
<reference evidence="2 3" key="1">
    <citation type="submission" date="2015-12" db="EMBL/GenBank/DDBJ databases">
        <title>Genome sequence of Tistrella mobilis MCCC 1A02139.</title>
        <authorList>
            <person name="Lu L."/>
            <person name="Lai Q."/>
            <person name="Shao Z."/>
            <person name="Qian P."/>
        </authorList>
    </citation>
    <scope>NUCLEOTIDE SEQUENCE [LARGE SCALE GENOMIC DNA]</scope>
    <source>
        <strain evidence="2 3">MCCC 1A02139</strain>
    </source>
</reference>
<dbReference type="OrthoDB" id="9809730at2"/>